<accession>A0A6C2YRC5</accession>
<dbReference type="Proteomes" id="UP000464378">
    <property type="component" value="Chromosome"/>
</dbReference>
<sequence>MLFAFDPGPGPVILLIPLSLIVTGIFSVKWCLHGYQDLRAQPTIRWCGKGIVQLVAGVLIWPALYVGPCVLFRINHGTDPISWDDRELIRKGMTMDEVQAILGPPIVVENRKGDIVWIYYSDPLYINDDLYQFSQSGKMVNHWFH</sequence>
<proteinExistence type="predicted"/>
<protein>
    <submittedName>
        <fullName evidence="2">Transcriptional regulator:: SmpA_OmlA</fullName>
    </submittedName>
</protein>
<keyword evidence="1" id="KW-0472">Membrane</keyword>
<evidence type="ECO:0000256" key="1">
    <source>
        <dbReference type="SAM" id="Phobius"/>
    </source>
</evidence>
<dbReference type="KEGG" id="tim:GMBLW1_02970"/>
<keyword evidence="1" id="KW-1133">Transmembrane helix</keyword>
<reference evidence="2" key="1">
    <citation type="submission" date="2019-04" db="EMBL/GenBank/DDBJ databases">
        <authorList>
            <consortium name="Science for Life Laboratories"/>
        </authorList>
    </citation>
    <scope>NUCLEOTIDE SEQUENCE</scope>
    <source>
        <strain evidence="2">MBLW1</strain>
    </source>
</reference>
<dbReference type="EMBL" id="LR586016">
    <property type="protein sequence ID" value="VIP03663.1"/>
    <property type="molecule type" value="Genomic_DNA"/>
</dbReference>
<evidence type="ECO:0000313" key="3">
    <source>
        <dbReference type="Proteomes" id="UP000464378"/>
    </source>
</evidence>
<dbReference type="AlphaFoldDB" id="A0A6C2YRC5"/>
<organism evidence="2">
    <name type="scientific">Tuwongella immobilis</name>
    <dbReference type="NCBI Taxonomy" id="692036"/>
    <lineage>
        <taxon>Bacteria</taxon>
        <taxon>Pseudomonadati</taxon>
        <taxon>Planctomycetota</taxon>
        <taxon>Planctomycetia</taxon>
        <taxon>Gemmatales</taxon>
        <taxon>Gemmataceae</taxon>
        <taxon>Tuwongella</taxon>
    </lineage>
</organism>
<dbReference type="InParanoid" id="A0A6C2YRC5"/>
<feature type="transmembrane region" description="Helical" evidence="1">
    <location>
        <begin position="44"/>
        <end position="64"/>
    </location>
</feature>
<name>A0A6C2YRC5_9BACT</name>
<dbReference type="EMBL" id="LR593887">
    <property type="protein sequence ID" value="VTS04694.1"/>
    <property type="molecule type" value="Genomic_DNA"/>
</dbReference>
<evidence type="ECO:0000313" key="2">
    <source>
        <dbReference type="EMBL" id="VIP03663.1"/>
    </source>
</evidence>
<keyword evidence="1" id="KW-0812">Transmembrane</keyword>
<keyword evidence="3" id="KW-1185">Reference proteome</keyword>
<gene>
    <name evidence="2" type="ORF">GMBLW1_02970</name>
</gene>
<feature type="transmembrane region" description="Helical" evidence="1">
    <location>
        <begin position="12"/>
        <end position="32"/>
    </location>
</feature>